<comment type="similarity">
    <text evidence="1">Belongs to the syntaxin family.</text>
</comment>
<keyword evidence="2" id="KW-0812">Transmembrane</keyword>
<dbReference type="PROSITE" id="PS50192">
    <property type="entry name" value="T_SNARE"/>
    <property type="match status" value="1"/>
</dbReference>
<dbReference type="GO" id="GO:0005484">
    <property type="term" value="F:SNAP receptor activity"/>
    <property type="evidence" value="ECO:0007669"/>
    <property type="project" value="TreeGrafter"/>
</dbReference>
<organism evidence="4">
    <name type="scientific">Guillardia theta</name>
    <name type="common">Cryptophyte</name>
    <name type="synonym">Cryptomonas phi</name>
    <dbReference type="NCBI Taxonomy" id="55529"/>
    <lineage>
        <taxon>Eukaryota</taxon>
        <taxon>Cryptophyceae</taxon>
        <taxon>Pyrenomonadales</taxon>
        <taxon>Geminigeraceae</taxon>
        <taxon>Guillardia</taxon>
    </lineage>
</organism>
<dbReference type="GO" id="GO:0006886">
    <property type="term" value="P:intracellular protein transport"/>
    <property type="evidence" value="ECO:0007669"/>
    <property type="project" value="TreeGrafter"/>
</dbReference>
<dbReference type="GO" id="GO:0012505">
    <property type="term" value="C:endomembrane system"/>
    <property type="evidence" value="ECO:0007669"/>
    <property type="project" value="TreeGrafter"/>
</dbReference>
<name>A0A7S4NDL8_GUITH</name>
<dbReference type="SUPFAM" id="SSF47661">
    <property type="entry name" value="t-snare proteins"/>
    <property type="match status" value="1"/>
</dbReference>
<dbReference type="GO" id="GO:0006906">
    <property type="term" value="P:vesicle fusion"/>
    <property type="evidence" value="ECO:0007669"/>
    <property type="project" value="TreeGrafter"/>
</dbReference>
<dbReference type="SMART" id="SM00397">
    <property type="entry name" value="t_SNARE"/>
    <property type="match status" value="1"/>
</dbReference>
<dbReference type="GO" id="GO:0031201">
    <property type="term" value="C:SNARE complex"/>
    <property type="evidence" value="ECO:0007669"/>
    <property type="project" value="TreeGrafter"/>
</dbReference>
<dbReference type="Pfam" id="PF05739">
    <property type="entry name" value="SNARE"/>
    <property type="match status" value="1"/>
</dbReference>
<evidence type="ECO:0000313" key="4">
    <source>
        <dbReference type="EMBL" id="CAE2280944.1"/>
    </source>
</evidence>
<dbReference type="EMBL" id="HBKN01011454">
    <property type="protein sequence ID" value="CAE2280944.1"/>
    <property type="molecule type" value="Transcribed_RNA"/>
</dbReference>
<sequence length="243" mass="26535">MARGTEGTEELEAAAKELEASLVALSPPNHPSKAQLKKAEALAEKGQAIAQRTGQWLKKRLSDRNLDRGERAELESIGRRFEAAGRRFEEVSRKVLGICKQQAMAEAAAGEGGGGGGREDERVKAGQAMASLEEPLLDETHLQHSLEGVLEKNNELRQLESDLTDLHTLFKDVATLAQMQQESLDTIETAVMETGMRVVAGNQELQKASRTQKRARQRMCCMVVTGSIAVIVLVSWIIGPLTH</sequence>
<keyword evidence="2" id="KW-0472">Membrane</keyword>
<evidence type="ECO:0000256" key="1">
    <source>
        <dbReference type="ARBA" id="ARBA00009063"/>
    </source>
</evidence>
<evidence type="ECO:0000256" key="2">
    <source>
        <dbReference type="SAM" id="Phobius"/>
    </source>
</evidence>
<dbReference type="PANTHER" id="PTHR19957">
    <property type="entry name" value="SYNTAXIN"/>
    <property type="match status" value="1"/>
</dbReference>
<dbReference type="Gene3D" id="1.20.5.110">
    <property type="match status" value="1"/>
</dbReference>
<dbReference type="InterPro" id="IPR010989">
    <property type="entry name" value="SNARE"/>
</dbReference>
<evidence type="ECO:0000259" key="3">
    <source>
        <dbReference type="PROSITE" id="PS50192"/>
    </source>
</evidence>
<proteinExistence type="inferred from homology"/>
<gene>
    <name evidence="4" type="ORF">GTHE00462_LOCUS9029</name>
</gene>
<reference evidence="4" key="1">
    <citation type="submission" date="2021-01" db="EMBL/GenBank/DDBJ databases">
        <authorList>
            <person name="Corre E."/>
            <person name="Pelletier E."/>
            <person name="Niang G."/>
            <person name="Scheremetjew M."/>
            <person name="Finn R."/>
            <person name="Kale V."/>
            <person name="Holt S."/>
            <person name="Cochrane G."/>
            <person name="Meng A."/>
            <person name="Brown T."/>
            <person name="Cohen L."/>
        </authorList>
    </citation>
    <scope>NUCLEOTIDE SEQUENCE</scope>
    <source>
        <strain evidence="4">CCMP 2712</strain>
    </source>
</reference>
<feature type="transmembrane region" description="Helical" evidence="2">
    <location>
        <begin position="219"/>
        <end position="238"/>
    </location>
</feature>
<dbReference type="GO" id="GO:0000149">
    <property type="term" value="F:SNARE binding"/>
    <property type="evidence" value="ECO:0007669"/>
    <property type="project" value="TreeGrafter"/>
</dbReference>
<dbReference type="AlphaFoldDB" id="A0A7S4NDL8"/>
<accession>A0A7S4NDL8</accession>
<dbReference type="InterPro" id="IPR045242">
    <property type="entry name" value="Syntaxin"/>
</dbReference>
<protein>
    <recommendedName>
        <fullName evidence="3">t-SNARE coiled-coil homology domain-containing protein</fullName>
    </recommendedName>
</protein>
<dbReference type="InterPro" id="IPR000727">
    <property type="entry name" value="T_SNARE_dom"/>
</dbReference>
<feature type="domain" description="T-SNARE coiled-coil homology" evidence="3">
    <location>
        <begin position="146"/>
        <end position="208"/>
    </location>
</feature>
<dbReference type="GO" id="GO:0048278">
    <property type="term" value="P:vesicle docking"/>
    <property type="evidence" value="ECO:0007669"/>
    <property type="project" value="TreeGrafter"/>
</dbReference>
<keyword evidence="2" id="KW-1133">Transmembrane helix</keyword>